<name>A0ACB9XXV4_CHAAC</name>
<accession>A0ACB9XXV4</accession>
<feature type="non-terminal residue" evidence="1">
    <location>
        <position position="85"/>
    </location>
</feature>
<dbReference type="EMBL" id="CM043786">
    <property type="protein sequence ID" value="KAI4831700.1"/>
    <property type="molecule type" value="Genomic_DNA"/>
</dbReference>
<comment type="caution">
    <text evidence="1">The sequence shown here is derived from an EMBL/GenBank/DDBJ whole genome shotgun (WGS) entry which is preliminary data.</text>
</comment>
<protein>
    <submittedName>
        <fullName evidence="1">Uncharacterized protein</fullName>
    </submittedName>
</protein>
<keyword evidence="2" id="KW-1185">Reference proteome</keyword>
<reference evidence="1" key="1">
    <citation type="submission" date="2022-05" db="EMBL/GenBank/DDBJ databases">
        <title>Chromosome-level genome of Chaenocephalus aceratus.</title>
        <authorList>
            <person name="Park H."/>
        </authorList>
    </citation>
    <scope>NUCLEOTIDE SEQUENCE</scope>
    <source>
        <strain evidence="1">KU_202001</strain>
    </source>
</reference>
<feature type="non-terminal residue" evidence="1">
    <location>
        <position position="1"/>
    </location>
</feature>
<organism evidence="1 2">
    <name type="scientific">Chaenocephalus aceratus</name>
    <name type="common">Blackfin icefish</name>
    <name type="synonym">Chaenichthys aceratus</name>
    <dbReference type="NCBI Taxonomy" id="36190"/>
    <lineage>
        <taxon>Eukaryota</taxon>
        <taxon>Metazoa</taxon>
        <taxon>Chordata</taxon>
        <taxon>Craniata</taxon>
        <taxon>Vertebrata</taxon>
        <taxon>Euteleostomi</taxon>
        <taxon>Actinopterygii</taxon>
        <taxon>Neopterygii</taxon>
        <taxon>Teleostei</taxon>
        <taxon>Neoteleostei</taxon>
        <taxon>Acanthomorphata</taxon>
        <taxon>Eupercaria</taxon>
        <taxon>Perciformes</taxon>
        <taxon>Notothenioidei</taxon>
        <taxon>Channichthyidae</taxon>
        <taxon>Chaenocephalus</taxon>
    </lineage>
</organism>
<evidence type="ECO:0000313" key="1">
    <source>
        <dbReference type="EMBL" id="KAI4831700.1"/>
    </source>
</evidence>
<sequence>VFVLHRALVLRSGGGGGSTGGTASGSQETFCFVPRIIRNAVCLMTRGGVGEYKAKEVGMVRKPFISFTGLIPRQKKGPLSGTVCS</sequence>
<gene>
    <name evidence="1" type="ORF">KUCAC02_001229</name>
</gene>
<evidence type="ECO:0000313" key="2">
    <source>
        <dbReference type="Proteomes" id="UP001057452"/>
    </source>
</evidence>
<proteinExistence type="predicted"/>
<dbReference type="Proteomes" id="UP001057452">
    <property type="component" value="Chromosome 2"/>
</dbReference>